<keyword evidence="2 7" id="KW-0645">Protease</keyword>
<dbReference type="InterPro" id="IPR050131">
    <property type="entry name" value="Peptidase_S8_subtilisin-like"/>
</dbReference>
<evidence type="ECO:0000256" key="3">
    <source>
        <dbReference type="ARBA" id="ARBA00022729"/>
    </source>
</evidence>
<dbReference type="InterPro" id="IPR000209">
    <property type="entry name" value="Peptidase_S8/S53_dom"/>
</dbReference>
<evidence type="ECO:0000256" key="6">
    <source>
        <dbReference type="PIRSR" id="PIRSR615500-1"/>
    </source>
</evidence>
<dbReference type="NCBIfam" id="TIGR04213">
    <property type="entry name" value="PGF_pre_PGF"/>
    <property type="match status" value="1"/>
</dbReference>
<dbReference type="PROSITE" id="PS51892">
    <property type="entry name" value="SUBTILASE"/>
    <property type="match status" value="1"/>
</dbReference>
<dbReference type="Pfam" id="PF00082">
    <property type="entry name" value="Peptidase_S8"/>
    <property type="match status" value="1"/>
</dbReference>
<evidence type="ECO:0000256" key="2">
    <source>
        <dbReference type="ARBA" id="ARBA00022670"/>
    </source>
</evidence>
<evidence type="ECO:0000256" key="5">
    <source>
        <dbReference type="ARBA" id="ARBA00022825"/>
    </source>
</evidence>
<dbReference type="Pfam" id="PF18204">
    <property type="entry name" value="PGF-CTERM"/>
    <property type="match status" value="1"/>
</dbReference>
<dbReference type="EMBL" id="JBHUDM010000002">
    <property type="protein sequence ID" value="MFD1641765.1"/>
    <property type="molecule type" value="Genomic_DNA"/>
</dbReference>
<dbReference type="InterPro" id="IPR013783">
    <property type="entry name" value="Ig-like_fold"/>
</dbReference>
<keyword evidence="3" id="KW-0732">Signal</keyword>
<keyword evidence="5 7" id="KW-0720">Serine protease</keyword>
<evidence type="ECO:0000313" key="12">
    <source>
        <dbReference type="Proteomes" id="UP001597052"/>
    </source>
</evidence>
<dbReference type="InterPro" id="IPR015500">
    <property type="entry name" value="Peptidase_S8_subtilisin-rel"/>
</dbReference>
<feature type="compositionally biased region" description="Gly residues" evidence="8">
    <location>
        <begin position="1399"/>
        <end position="1419"/>
    </location>
</feature>
<dbReference type="SUPFAM" id="SSF52743">
    <property type="entry name" value="Subtilisin-like"/>
    <property type="match status" value="1"/>
</dbReference>
<gene>
    <name evidence="11" type="ORF">ACFSBW_07745</name>
</gene>
<evidence type="ECO:0000256" key="4">
    <source>
        <dbReference type="ARBA" id="ARBA00022801"/>
    </source>
</evidence>
<dbReference type="GO" id="GO:0004252">
    <property type="term" value="F:serine-type endopeptidase activity"/>
    <property type="evidence" value="ECO:0007669"/>
    <property type="project" value="UniProtKB-UniRule"/>
</dbReference>
<dbReference type="RefSeq" id="WP_256396638.1">
    <property type="nucleotide sequence ID" value="NZ_JANHDJ010000005.1"/>
</dbReference>
<evidence type="ECO:0000256" key="1">
    <source>
        <dbReference type="ARBA" id="ARBA00011073"/>
    </source>
</evidence>
<dbReference type="PANTHER" id="PTHR43806">
    <property type="entry name" value="PEPTIDASE S8"/>
    <property type="match status" value="1"/>
</dbReference>
<name>A0ABD6D8X1_9EURY</name>
<feature type="domain" description="Peptidase S8/S53" evidence="9">
    <location>
        <begin position="157"/>
        <end position="442"/>
    </location>
</feature>
<evidence type="ECO:0000259" key="10">
    <source>
        <dbReference type="Pfam" id="PF18204"/>
    </source>
</evidence>
<evidence type="ECO:0000259" key="9">
    <source>
        <dbReference type="Pfam" id="PF00082"/>
    </source>
</evidence>
<evidence type="ECO:0000256" key="8">
    <source>
        <dbReference type="SAM" id="MobiDB-lite"/>
    </source>
</evidence>
<feature type="compositionally biased region" description="Acidic residues" evidence="8">
    <location>
        <begin position="1582"/>
        <end position="1593"/>
    </location>
</feature>
<dbReference type="GO" id="GO:0005886">
    <property type="term" value="C:plasma membrane"/>
    <property type="evidence" value="ECO:0007669"/>
    <property type="project" value="UniProtKB-SubCell"/>
</dbReference>
<feature type="region of interest" description="Disordered" evidence="8">
    <location>
        <begin position="1582"/>
        <end position="1601"/>
    </location>
</feature>
<proteinExistence type="inferred from homology"/>
<dbReference type="NCBIfam" id="TIGR04126">
    <property type="entry name" value="PGF_CTERM"/>
    <property type="match status" value="1"/>
</dbReference>
<accession>A0ABD6D8X1</accession>
<keyword evidence="12" id="KW-1185">Reference proteome</keyword>
<feature type="region of interest" description="Disordered" evidence="8">
    <location>
        <begin position="1384"/>
        <end position="1444"/>
    </location>
</feature>
<keyword evidence="4 7" id="KW-0378">Hydrolase</keyword>
<dbReference type="Gene3D" id="3.40.50.200">
    <property type="entry name" value="Peptidase S8/S53 domain"/>
    <property type="match status" value="1"/>
</dbReference>
<dbReference type="GO" id="GO:0006508">
    <property type="term" value="P:proteolysis"/>
    <property type="evidence" value="ECO:0007669"/>
    <property type="project" value="UniProtKB-KW"/>
</dbReference>
<reference evidence="11 12" key="1">
    <citation type="journal article" date="2019" name="Int. J. Syst. Evol. Microbiol.">
        <title>The Global Catalogue of Microorganisms (GCM) 10K type strain sequencing project: providing services to taxonomists for standard genome sequencing and annotation.</title>
        <authorList>
            <consortium name="The Broad Institute Genomics Platform"/>
            <consortium name="The Broad Institute Genome Sequencing Center for Infectious Disease"/>
            <person name="Wu L."/>
            <person name="Ma J."/>
        </authorList>
    </citation>
    <scope>NUCLEOTIDE SEQUENCE [LARGE SCALE GENOMIC DNA]</scope>
    <source>
        <strain evidence="11 12">CGMCC 1.10593</strain>
    </source>
</reference>
<evidence type="ECO:0000256" key="7">
    <source>
        <dbReference type="PROSITE-ProRule" id="PRU01240"/>
    </source>
</evidence>
<dbReference type="PRINTS" id="PR00723">
    <property type="entry name" value="SUBTILISIN"/>
</dbReference>
<feature type="active site" description="Charge relay system" evidence="6 7">
    <location>
        <position position="215"/>
    </location>
</feature>
<feature type="active site" description="Charge relay system" evidence="6 7">
    <location>
        <position position="166"/>
    </location>
</feature>
<evidence type="ECO:0000313" key="11">
    <source>
        <dbReference type="EMBL" id="MFD1641765.1"/>
    </source>
</evidence>
<dbReference type="PANTHER" id="PTHR43806:SF11">
    <property type="entry name" value="CEREVISIN-RELATED"/>
    <property type="match status" value="1"/>
</dbReference>
<protein>
    <submittedName>
        <fullName evidence="11">S8 family serine peptidase</fullName>
    </submittedName>
</protein>
<dbReference type="InterPro" id="IPR036852">
    <property type="entry name" value="Peptidase_S8/S53_dom_sf"/>
</dbReference>
<dbReference type="Gene3D" id="2.60.40.10">
    <property type="entry name" value="Immunoglobulins"/>
    <property type="match status" value="2"/>
</dbReference>
<sequence length="1626" mass="167910">MIKKSAAIFIIFFTFVLLLGFSGTGISETPNGNESEIKLIVQVEGDVQADSIAESKEKAKAFQEPVINHIKSLNGTTVTGTLWSSNSIIVKIDTGKTTKAAVGNHSAVKEVIEDEPVKLPNPPQNERQAGTQDYSTISYGLEQIRADDAQKEFNATGEGVKVAVIDTGASISHPDIDVGGDPSNNYKGYWAVVEGDVKEGSELDGTPEPFDPEGHGTHVAGTVIGESDNSAGTQIGVAPNATAMHVQAFNANGTSNTTNIVKSIEWAAENDADVITMSFSAGSSSAVLDATRMARNQGAILVGASGNYKFGGNGNTAVPAASGDVISVGAVDGGGTVPTFSGGAEYDPTEEFTNSFASEWENPLIAPYVVAPGVSVYSASHTDNGLVPKTGTSMATPHVGGTSAIALSNNPSLTQDEFEYALMRTARNADGYSERNTRQGYGIVDAYEVLQATNPNGYFSPANVRVTQMVDSGDNLVVNATVSNENLIGDTGTQNVSLYVGDRKVSVKEDVVIESDTETEVGFVYETTGADSGEKVVTVGTENKNATNTTSVRAPADFIVSIAPESEREFVTGEEANITVGVENVGESSGSGSLNLFVNGEARANSSTTIPETAPDETRIVDVPYTPTKDDVGTPTIRVESATDSIEAAFNVIGYSTFSVNLSSAEIANQSFVIGETVPVNATIENTGGAAGIGTVDLLVNGTVKPDASVDTRELSTGETQSVSLGYNVSVEDYPEANVSIRTSDDEQNTTVGVLRAAESVVGINSVNSPTEGDDIVVNASVENVGDVSLSQTLTANIDGIGSNETAVTVANGSSEDVELHIPTGDGDAGEYTVTAATPDSTSEIPVTVRGPAAFDVGIANASSDVSAGNNVTVNASVANTGGEIGEETVSLTTNTSNTVRDSATVEVPAGESEVVELEFKTTVADMGDVQLQVTVSESSATQNIVVSDPEPPVITGVTVNESVSNNVVEVNGTVANGSVDVRSIEMGVSSSFTSFTAENAVTGDVSDGGEFNVTIDTRSLVGDGTYDSFVGVTDESGQYVESNGEQVRVDATAPEIQLGTTGINGANGDVVVESSEAFEITSIAITADNDEDRSPQTIPSGLNTDSVTVPFDSSATGGDKTEFNITVTARDEVENTVTETLSSSVSNYELTNGDGRVSVSNFTNITVNGNETELGTGSLVRQAVVSSGSSTPAGTNLDSNRVSGGYVNVADIGVSDSELDNATIRIPVENLNEDAINGFESDELTIFKSEDGEQGYSEVPTEYDSETGELVAVVDGFSQFVAGGTDTTPPSIDAVDVTPGEDVTAADGPVTVRFEYSEETSSVNVSATDVTADVSNARVTKQVTQNNAELTVDGLSNGETITVDVVVADEAGNSVEDTVTITVSEDSNEENNNENNNAGGGGGGSSGGGGGGGGGGAGVPEPPSLSTLPDDVNLLTDADGTIRGGANESTFSFGAFTQSPIVEGGTLHQGGFDGIARVLDFDGVPSSVGSPPGEVFSTTDVMVPREISDSSATLTFNLGNVEYKNIAYSELNTEELTVWRHTGEDWEPLETRVVEQSADGITLEADTTGFSYFVVTDESELPEEAGADDAASDESPVTNDDTPGFGVVVTLIAVLMSVIAVRSRH</sequence>
<comment type="caution">
    <text evidence="11">The sequence shown here is derived from an EMBL/GenBank/DDBJ whole genome shotgun (WGS) entry which is preliminary data.</text>
</comment>
<organism evidence="11 12">
    <name type="scientific">Halohasta litorea</name>
    <dbReference type="NCBI Taxonomy" id="869891"/>
    <lineage>
        <taxon>Archaea</taxon>
        <taxon>Methanobacteriati</taxon>
        <taxon>Methanobacteriota</taxon>
        <taxon>Stenosarchaea group</taxon>
        <taxon>Halobacteria</taxon>
        <taxon>Halobacteriales</taxon>
        <taxon>Haloferacaceae</taxon>
        <taxon>Halohasta</taxon>
    </lineage>
</organism>
<dbReference type="Proteomes" id="UP001597052">
    <property type="component" value="Unassembled WGS sequence"/>
</dbReference>
<feature type="active site" description="Charge relay system" evidence="6 7">
    <location>
        <position position="393"/>
    </location>
</feature>
<dbReference type="GO" id="GO:0030115">
    <property type="term" value="C:S-layer"/>
    <property type="evidence" value="ECO:0007669"/>
    <property type="project" value="UniProtKB-SubCell"/>
</dbReference>
<feature type="domain" description="PGF-CTERM archaeal protein-sorting signal" evidence="10">
    <location>
        <begin position="1603"/>
        <end position="1625"/>
    </location>
</feature>
<dbReference type="InterPro" id="IPR026453">
    <property type="entry name" value="PGF_pre_PGF"/>
</dbReference>
<comment type="similarity">
    <text evidence="1 7">Belongs to the peptidase S8 family.</text>
</comment>
<dbReference type="InterPro" id="IPR026371">
    <property type="entry name" value="PGF_CTERM"/>
</dbReference>